<evidence type="ECO:0000256" key="7">
    <source>
        <dbReference type="ARBA" id="ARBA00022723"/>
    </source>
</evidence>
<dbReference type="PROSITE" id="PS51194">
    <property type="entry name" value="HELICASE_CTER"/>
    <property type="match status" value="1"/>
</dbReference>
<dbReference type="InterPro" id="IPR036266">
    <property type="entry name" value="SecA_Wing/Scaffold_sf"/>
</dbReference>
<keyword evidence="11 15" id="KW-0653">Protein transport</keyword>
<dbReference type="InterPro" id="IPR020937">
    <property type="entry name" value="SecA_CS"/>
</dbReference>
<evidence type="ECO:0000256" key="13">
    <source>
        <dbReference type="ARBA" id="ARBA00023010"/>
    </source>
</evidence>
<evidence type="ECO:0000256" key="4">
    <source>
        <dbReference type="ARBA" id="ARBA00022475"/>
    </source>
</evidence>
<dbReference type="PANTHER" id="PTHR30612">
    <property type="entry name" value="SECA INNER MEMBRANE COMPONENT OF SEC PROTEIN SECRETION SYSTEM"/>
    <property type="match status" value="1"/>
</dbReference>
<dbReference type="GO" id="GO:0043952">
    <property type="term" value="P:protein transport by the Sec complex"/>
    <property type="evidence" value="ECO:0007669"/>
    <property type="project" value="UniProtKB-ARBA"/>
</dbReference>
<comment type="subcellular location">
    <subcellularLocation>
        <location evidence="15">Cell membrane</location>
        <topology evidence="15">Peripheral membrane protein</topology>
        <orientation evidence="15">Cytoplasmic side</orientation>
    </subcellularLocation>
    <subcellularLocation>
        <location evidence="15">Cytoplasm</location>
    </subcellularLocation>
    <text evidence="15">Distribution is 50-50.</text>
</comment>
<dbReference type="GO" id="GO:0008564">
    <property type="term" value="F:protein-exporting ATPase activity"/>
    <property type="evidence" value="ECO:0007669"/>
    <property type="project" value="UniProtKB-EC"/>
</dbReference>
<dbReference type="InterPro" id="IPR011115">
    <property type="entry name" value="SecA_DEAD"/>
</dbReference>
<dbReference type="InterPro" id="IPR027417">
    <property type="entry name" value="P-loop_NTPase"/>
</dbReference>
<dbReference type="GO" id="GO:0005829">
    <property type="term" value="C:cytosol"/>
    <property type="evidence" value="ECO:0007669"/>
    <property type="project" value="TreeGrafter"/>
</dbReference>
<dbReference type="PROSITE" id="PS51196">
    <property type="entry name" value="SECA_MOTOR_DEAD"/>
    <property type="match status" value="1"/>
</dbReference>
<organism evidence="20 21">
    <name type="scientific">Candidatus Enterousia excrementavium</name>
    <dbReference type="NCBI Taxonomy" id="2840789"/>
    <lineage>
        <taxon>Bacteria</taxon>
        <taxon>Pseudomonadati</taxon>
        <taxon>Pseudomonadota</taxon>
        <taxon>Alphaproteobacteria</taxon>
        <taxon>Candidatus Enterousia</taxon>
    </lineage>
</organism>
<dbReference type="GO" id="GO:0006605">
    <property type="term" value="P:protein targeting"/>
    <property type="evidence" value="ECO:0007669"/>
    <property type="project" value="UniProtKB-UniRule"/>
</dbReference>
<dbReference type="InterPro" id="IPR014001">
    <property type="entry name" value="Helicase_ATP-bd"/>
</dbReference>
<dbReference type="GO" id="GO:0046872">
    <property type="term" value="F:metal ion binding"/>
    <property type="evidence" value="ECO:0007669"/>
    <property type="project" value="UniProtKB-KW"/>
</dbReference>
<dbReference type="Gene3D" id="3.90.1440.10">
    <property type="entry name" value="SecA, preprotein cross-linking domain"/>
    <property type="match status" value="1"/>
</dbReference>
<dbReference type="Proteomes" id="UP000721442">
    <property type="component" value="Unassembled WGS sequence"/>
</dbReference>
<comment type="function">
    <text evidence="15">Part of the Sec protein translocase complex. Interacts with the SecYEG preprotein conducting channel. Has a central role in coupling the hydrolysis of ATP to the transfer of proteins into and across the cell membrane, serving both as a receptor for the preprotein-SecB complex and as an ATP-driven molecular motor driving the stepwise translocation of polypeptide chains across the membrane.</text>
</comment>
<dbReference type="CDD" id="cd17928">
    <property type="entry name" value="DEXDc_SecA"/>
    <property type="match status" value="1"/>
</dbReference>
<keyword evidence="9" id="KW-0862">Zinc</keyword>
<dbReference type="PRINTS" id="PR00906">
    <property type="entry name" value="SECA"/>
</dbReference>
<dbReference type="GO" id="GO:0031522">
    <property type="term" value="C:cell envelope Sec protein transport complex"/>
    <property type="evidence" value="ECO:0007669"/>
    <property type="project" value="TreeGrafter"/>
</dbReference>
<feature type="binding site" evidence="15">
    <location>
        <position position="87"/>
    </location>
    <ligand>
        <name>ATP</name>
        <dbReference type="ChEBI" id="CHEBI:30616"/>
    </ligand>
</feature>
<dbReference type="Pfam" id="PF01043">
    <property type="entry name" value="SecA_PP_bind"/>
    <property type="match status" value="1"/>
</dbReference>
<evidence type="ECO:0000256" key="3">
    <source>
        <dbReference type="ARBA" id="ARBA00022448"/>
    </source>
</evidence>
<dbReference type="FunFam" id="3.90.1440.10:FF:000001">
    <property type="entry name" value="Preprotein translocase subunit SecA"/>
    <property type="match status" value="1"/>
</dbReference>
<keyword evidence="6" id="KW-0997">Cell inner membrane</keyword>
<dbReference type="InterPro" id="IPR036670">
    <property type="entry name" value="SecA_X-link_sf"/>
</dbReference>
<keyword evidence="13 15" id="KW-0811">Translocation</keyword>
<dbReference type="CDD" id="cd18803">
    <property type="entry name" value="SF2_C_secA"/>
    <property type="match status" value="1"/>
</dbReference>
<feature type="binding site" evidence="15">
    <location>
        <position position="500"/>
    </location>
    <ligand>
        <name>ATP</name>
        <dbReference type="ChEBI" id="CHEBI:30616"/>
    </ligand>
</feature>
<feature type="domain" description="SecA family profile" evidence="19">
    <location>
        <begin position="3"/>
        <end position="610"/>
    </location>
</feature>
<feature type="domain" description="Helicase ATP-binding" evidence="17">
    <location>
        <begin position="89"/>
        <end position="247"/>
    </location>
</feature>
<dbReference type="SMART" id="SM00957">
    <property type="entry name" value="SecA_DEAD"/>
    <property type="match status" value="1"/>
</dbReference>
<gene>
    <name evidence="15 20" type="primary">secA</name>
    <name evidence="20" type="ORF">IAC77_01675</name>
</gene>
<keyword evidence="4 15" id="KW-1003">Cell membrane</keyword>
<dbReference type="Gene3D" id="3.40.50.300">
    <property type="entry name" value="P-loop containing nucleotide triphosphate hydrolases"/>
    <property type="match status" value="2"/>
</dbReference>
<dbReference type="Pfam" id="PF02810">
    <property type="entry name" value="SEC-C"/>
    <property type="match status" value="1"/>
</dbReference>
<keyword evidence="7" id="KW-0479">Metal-binding</keyword>
<keyword evidence="5 15" id="KW-0963">Cytoplasm</keyword>
<evidence type="ECO:0000313" key="21">
    <source>
        <dbReference type="Proteomes" id="UP000721442"/>
    </source>
</evidence>
<proteinExistence type="inferred from homology"/>
<dbReference type="InterPro" id="IPR011130">
    <property type="entry name" value="SecA_preprotein_X-link_dom"/>
</dbReference>
<dbReference type="EMBL" id="JADINE010000025">
    <property type="protein sequence ID" value="MBO8407154.1"/>
    <property type="molecule type" value="Genomic_DNA"/>
</dbReference>
<keyword evidence="10 15" id="KW-0067">ATP-binding</keyword>
<accession>A0A940DEV8</accession>
<dbReference type="Gene3D" id="1.10.3060.10">
    <property type="entry name" value="Helical scaffold and wing domains of SecA"/>
    <property type="match status" value="1"/>
</dbReference>
<comment type="cofactor">
    <cofactor evidence="1">
        <name>Zn(2+)</name>
        <dbReference type="ChEBI" id="CHEBI:29105"/>
    </cofactor>
</comment>
<dbReference type="PANTHER" id="PTHR30612:SF0">
    <property type="entry name" value="CHLOROPLAST PROTEIN-TRANSPORTING ATPASE"/>
    <property type="match status" value="1"/>
</dbReference>
<evidence type="ECO:0000256" key="14">
    <source>
        <dbReference type="ARBA" id="ARBA00023136"/>
    </source>
</evidence>
<feature type="domain" description="Helicase C-terminal" evidence="18">
    <location>
        <begin position="428"/>
        <end position="626"/>
    </location>
</feature>
<dbReference type="SUPFAM" id="SSF81886">
    <property type="entry name" value="Helical scaffold and wing domains of SecA"/>
    <property type="match status" value="1"/>
</dbReference>
<evidence type="ECO:0000256" key="8">
    <source>
        <dbReference type="ARBA" id="ARBA00022741"/>
    </source>
</evidence>
<dbReference type="SMART" id="SM00958">
    <property type="entry name" value="SecA_PP_bind"/>
    <property type="match status" value="1"/>
</dbReference>
<dbReference type="EC" id="7.4.2.8" evidence="15"/>
<sequence length="869" mass="98070">MLNNLIGKILGSANDRIVKSYDKVVSLINDLEPKYAAMSDEELRAQTDVLRTRLQNGEKEKSVLPDAFALVREAGKRSIGLRHFNVQLIGGMVLNNGQIAEMKTGEGKTLVATLALYLKALHGRGAHLITVNDYLASRDAQWMGQVYRFLGMTVGIIQHDMTDDERRNAYACDITYVTNSELGFDYLRDNMKFSKAQQVLRPFFFGIVDEVDSILIDEARTPLIISGPAEDTSELYEKVDAVVAQLGSDDYKKDEKDRHVTLTEVGVDTATKLLQAAGLLVGDNLYASENAALVMHIQQALLAHHLYQKNVNYVVRNGEVLIVDEFTGRVMSGRRFGKGLHQAIEAKEHVKVQPENQTVSSISYQNLFRLYPTLAGMTGTAMTEAAEFEEIYKLRVVSIPTNRPVARVDHHDEIYRNKDEKYDAIIKQIQDCMERKQPVLVGTVSIEKSEELAALVRQRMGINPAVLNAKHHESEAKIVAQAGAPGAVTIATNMAGRGTDIKLGGNAEELIAELSPEDPDFETKKKEIYDRIEANKKQVLDAGGLYVIGTERHESRRIDNQLRGRSGRQGDPGDSKFFLALDDDLMRIFGASRLQGMLNTLGLKPGEAITHPWITKALEKAQKRVEARYFEARKELLKYDDVMNEQRGVVYKQRDDLMVSEDLAPLAREMIGDVVEMICENNIPEKAYPADWNLRGIHDAMLRTFALDITDIEKWKTDETISERRAYETLYNLAMRRYNHQAEKYGPELMQMATRQMMLGALDSVWKRHLQQMDYLQTAIGLRGYAQKNPLYEYKREALGLFKNTINNFKIISVSYICRMELTHEDVAKTERERAQHDAELNEAGEARRNAPCPCGSGLKYKHCCGKLK</sequence>
<dbReference type="GO" id="GO:0005886">
    <property type="term" value="C:plasma membrane"/>
    <property type="evidence" value="ECO:0007669"/>
    <property type="project" value="UniProtKB-SubCell"/>
</dbReference>
<dbReference type="Pfam" id="PF21090">
    <property type="entry name" value="P-loop_SecA"/>
    <property type="match status" value="1"/>
</dbReference>
<comment type="catalytic activity">
    <reaction evidence="15">
        <text>ATP + H2O + cellular proteinSide 1 = ADP + phosphate + cellular proteinSide 2.</text>
        <dbReference type="EC" id="7.4.2.8"/>
    </reaction>
</comment>
<dbReference type="InterPro" id="IPR011116">
    <property type="entry name" value="SecA_Wing/Scaffold"/>
</dbReference>
<evidence type="ECO:0000259" key="17">
    <source>
        <dbReference type="PROSITE" id="PS51192"/>
    </source>
</evidence>
<keyword evidence="8 15" id="KW-0547">Nucleotide-binding</keyword>
<evidence type="ECO:0000256" key="12">
    <source>
        <dbReference type="ARBA" id="ARBA00022967"/>
    </source>
</evidence>
<keyword evidence="3 15" id="KW-0813">Transport</keyword>
<dbReference type="Pfam" id="PF07516">
    <property type="entry name" value="SecA_SW"/>
    <property type="match status" value="1"/>
</dbReference>
<keyword evidence="12 15" id="KW-1278">Translocase</keyword>
<evidence type="ECO:0000256" key="11">
    <source>
        <dbReference type="ARBA" id="ARBA00022927"/>
    </source>
</evidence>
<evidence type="ECO:0000313" key="20">
    <source>
        <dbReference type="EMBL" id="MBO8407154.1"/>
    </source>
</evidence>
<protein>
    <recommendedName>
        <fullName evidence="15 16">Protein translocase subunit SecA</fullName>
        <ecNumber evidence="15">7.4.2.8</ecNumber>
    </recommendedName>
</protein>
<evidence type="ECO:0000259" key="19">
    <source>
        <dbReference type="PROSITE" id="PS51196"/>
    </source>
</evidence>
<dbReference type="InterPro" id="IPR044722">
    <property type="entry name" value="SecA_SF2_C"/>
</dbReference>
<evidence type="ECO:0000256" key="6">
    <source>
        <dbReference type="ARBA" id="ARBA00022519"/>
    </source>
</evidence>
<dbReference type="PROSITE" id="PS01312">
    <property type="entry name" value="SECA"/>
    <property type="match status" value="1"/>
</dbReference>
<comment type="similarity">
    <text evidence="2 15 16">Belongs to the SecA family.</text>
</comment>
<dbReference type="NCBIfam" id="TIGR00963">
    <property type="entry name" value="secA"/>
    <property type="match status" value="1"/>
</dbReference>
<feature type="binding site" evidence="15">
    <location>
        <begin position="105"/>
        <end position="109"/>
    </location>
    <ligand>
        <name>ATP</name>
        <dbReference type="ChEBI" id="CHEBI:30616"/>
    </ligand>
</feature>
<dbReference type="AlphaFoldDB" id="A0A940DEV8"/>
<dbReference type="InterPro" id="IPR001650">
    <property type="entry name" value="Helicase_C-like"/>
</dbReference>
<dbReference type="SUPFAM" id="SSF52540">
    <property type="entry name" value="P-loop containing nucleoside triphosphate hydrolases"/>
    <property type="match status" value="2"/>
</dbReference>
<dbReference type="SUPFAM" id="SSF81767">
    <property type="entry name" value="Pre-protein crosslinking domain of SecA"/>
    <property type="match status" value="1"/>
</dbReference>
<comment type="caution">
    <text evidence="20">The sequence shown here is derived from an EMBL/GenBank/DDBJ whole genome shotgun (WGS) entry which is preliminary data.</text>
</comment>
<reference evidence="20" key="2">
    <citation type="journal article" date="2021" name="PeerJ">
        <title>Extensive microbial diversity within the chicken gut microbiome revealed by metagenomics and culture.</title>
        <authorList>
            <person name="Gilroy R."/>
            <person name="Ravi A."/>
            <person name="Getino M."/>
            <person name="Pursley I."/>
            <person name="Horton D.L."/>
            <person name="Alikhan N.F."/>
            <person name="Baker D."/>
            <person name="Gharbi K."/>
            <person name="Hall N."/>
            <person name="Watson M."/>
            <person name="Adriaenssens E.M."/>
            <person name="Foster-Nyarko E."/>
            <person name="Jarju S."/>
            <person name="Secka A."/>
            <person name="Antonio M."/>
            <person name="Oren A."/>
            <person name="Chaudhuri R.R."/>
            <person name="La Ragione R."/>
            <person name="Hildebrand F."/>
            <person name="Pallen M.J."/>
        </authorList>
    </citation>
    <scope>NUCLEOTIDE SEQUENCE</scope>
    <source>
        <strain evidence="20">B1-16210</strain>
    </source>
</reference>
<dbReference type="PROSITE" id="PS51192">
    <property type="entry name" value="HELICASE_ATP_BIND_1"/>
    <property type="match status" value="1"/>
</dbReference>
<dbReference type="InterPro" id="IPR000185">
    <property type="entry name" value="SecA"/>
</dbReference>
<dbReference type="GO" id="GO:0065002">
    <property type="term" value="P:intracellular protein transmembrane transport"/>
    <property type="evidence" value="ECO:0007669"/>
    <property type="project" value="UniProtKB-UniRule"/>
</dbReference>
<dbReference type="GO" id="GO:0005524">
    <property type="term" value="F:ATP binding"/>
    <property type="evidence" value="ECO:0007669"/>
    <property type="project" value="UniProtKB-UniRule"/>
</dbReference>
<evidence type="ECO:0000256" key="1">
    <source>
        <dbReference type="ARBA" id="ARBA00001947"/>
    </source>
</evidence>
<evidence type="ECO:0000256" key="10">
    <source>
        <dbReference type="ARBA" id="ARBA00022840"/>
    </source>
</evidence>
<name>A0A940DEV8_9PROT</name>
<evidence type="ECO:0000256" key="5">
    <source>
        <dbReference type="ARBA" id="ARBA00022490"/>
    </source>
</evidence>
<keyword evidence="14 15" id="KW-0472">Membrane</keyword>
<comment type="subunit">
    <text evidence="15">Monomer and homodimer. Part of the essential Sec protein translocation apparatus which comprises SecA, SecYEG and auxiliary proteins SecDF-YajC and YidC.</text>
</comment>
<reference evidence="20" key="1">
    <citation type="submission" date="2020-10" db="EMBL/GenBank/DDBJ databases">
        <authorList>
            <person name="Gilroy R."/>
        </authorList>
    </citation>
    <scope>NUCLEOTIDE SEQUENCE</scope>
    <source>
        <strain evidence="20">B1-16210</strain>
    </source>
</reference>
<evidence type="ECO:0000259" key="18">
    <source>
        <dbReference type="PROSITE" id="PS51194"/>
    </source>
</evidence>
<evidence type="ECO:0000256" key="15">
    <source>
        <dbReference type="HAMAP-Rule" id="MF_01382"/>
    </source>
</evidence>
<dbReference type="NCBIfam" id="NF009538">
    <property type="entry name" value="PRK12904.1"/>
    <property type="match status" value="1"/>
</dbReference>
<evidence type="ECO:0000256" key="9">
    <source>
        <dbReference type="ARBA" id="ARBA00022833"/>
    </source>
</evidence>
<dbReference type="InterPro" id="IPR014018">
    <property type="entry name" value="SecA_motor_DEAD"/>
</dbReference>
<evidence type="ECO:0000256" key="16">
    <source>
        <dbReference type="RuleBase" id="RU003874"/>
    </source>
</evidence>
<dbReference type="HAMAP" id="MF_01382">
    <property type="entry name" value="SecA"/>
    <property type="match status" value="1"/>
</dbReference>
<evidence type="ECO:0000256" key="2">
    <source>
        <dbReference type="ARBA" id="ARBA00007650"/>
    </source>
</evidence>
<dbReference type="FunFam" id="3.40.50.300:FF:000113">
    <property type="entry name" value="Preprotein translocase subunit SecA"/>
    <property type="match status" value="1"/>
</dbReference>
<dbReference type="Pfam" id="PF07517">
    <property type="entry name" value="SecA_DEAD"/>
    <property type="match status" value="1"/>
</dbReference>
<dbReference type="GO" id="GO:0017038">
    <property type="term" value="P:protein import"/>
    <property type="evidence" value="ECO:0007669"/>
    <property type="project" value="InterPro"/>
</dbReference>
<dbReference type="InterPro" id="IPR004027">
    <property type="entry name" value="SEC_C_motif"/>
</dbReference>